<name>A0A4W3JZL9_CALMI</name>
<reference evidence="3" key="1">
    <citation type="journal article" date="2006" name="Science">
        <title>Ancient noncoding elements conserved in the human genome.</title>
        <authorList>
            <person name="Venkatesh B."/>
            <person name="Kirkness E.F."/>
            <person name="Loh Y.H."/>
            <person name="Halpern A.L."/>
            <person name="Lee A.P."/>
            <person name="Johnson J."/>
            <person name="Dandona N."/>
            <person name="Viswanathan L.D."/>
            <person name="Tay A."/>
            <person name="Venter J.C."/>
            <person name="Strausberg R.L."/>
            <person name="Brenner S."/>
        </authorList>
    </citation>
    <scope>NUCLEOTIDE SEQUENCE [LARGE SCALE GENOMIC DNA]</scope>
</reference>
<keyword evidence="1" id="KW-0175">Coiled coil</keyword>
<dbReference type="STRING" id="7868.ENSCMIP00000048452"/>
<evidence type="ECO:0000313" key="2">
    <source>
        <dbReference type="Ensembl" id="ENSCMIP00000048452.1"/>
    </source>
</evidence>
<evidence type="ECO:0000313" key="3">
    <source>
        <dbReference type="Proteomes" id="UP000314986"/>
    </source>
</evidence>
<organism evidence="2 3">
    <name type="scientific">Callorhinchus milii</name>
    <name type="common">Ghost shark</name>
    <dbReference type="NCBI Taxonomy" id="7868"/>
    <lineage>
        <taxon>Eukaryota</taxon>
        <taxon>Metazoa</taxon>
        <taxon>Chordata</taxon>
        <taxon>Craniata</taxon>
        <taxon>Vertebrata</taxon>
        <taxon>Chondrichthyes</taxon>
        <taxon>Holocephali</taxon>
        <taxon>Chimaeriformes</taxon>
        <taxon>Callorhinchidae</taxon>
        <taxon>Callorhinchus</taxon>
    </lineage>
</organism>
<keyword evidence="3" id="KW-1185">Reference proteome</keyword>
<dbReference type="GeneTree" id="ENSGT00940000155908"/>
<reference evidence="2" key="5">
    <citation type="submission" date="2025-09" db="UniProtKB">
        <authorList>
            <consortium name="Ensembl"/>
        </authorList>
    </citation>
    <scope>IDENTIFICATION</scope>
</reference>
<feature type="coiled-coil region" evidence="1">
    <location>
        <begin position="22"/>
        <end position="56"/>
    </location>
</feature>
<accession>A0A4W3JZL9</accession>
<sequence>MESLMENPMRAVLYLKELTTIVQNQQTLIQTQRHRIHELERKVEELLEENQSLKDQPFMALLPPTSPTYYPPTYLPVPSVPLAPVCSTSPALTALPSVAGPSASQPLGSGTPPPVPLPCFLPFLLQGRSQDLSLQPYLQFPSRLSTPFSLPPFPPLTLTISLLLGSRPNCPAPWDVLPKNENVLHQFCCPAADAEQKLPSSNHSSRYVERFHSHRYYSSSQEIKGGKKT</sequence>
<dbReference type="Ensembl" id="ENSCMIT00000049128.1">
    <property type="protein sequence ID" value="ENSCMIP00000048452.1"/>
    <property type="gene ID" value="ENSCMIG00000019809.1"/>
</dbReference>
<proteinExistence type="predicted"/>
<dbReference type="CDD" id="cd14686">
    <property type="entry name" value="bZIP"/>
    <property type="match status" value="1"/>
</dbReference>
<reference evidence="3" key="2">
    <citation type="journal article" date="2007" name="PLoS Biol.">
        <title>Survey sequencing and comparative analysis of the elephant shark (Callorhinchus milii) genome.</title>
        <authorList>
            <person name="Venkatesh B."/>
            <person name="Kirkness E.F."/>
            <person name="Loh Y.H."/>
            <person name="Halpern A.L."/>
            <person name="Lee A.P."/>
            <person name="Johnson J."/>
            <person name="Dandona N."/>
            <person name="Viswanathan L.D."/>
            <person name="Tay A."/>
            <person name="Venter J.C."/>
            <person name="Strausberg R.L."/>
            <person name="Brenner S."/>
        </authorList>
    </citation>
    <scope>NUCLEOTIDE SEQUENCE [LARGE SCALE GENOMIC DNA]</scope>
</reference>
<dbReference type="AlphaFoldDB" id="A0A4W3JZL9"/>
<reference evidence="2" key="4">
    <citation type="submission" date="2025-08" db="UniProtKB">
        <authorList>
            <consortium name="Ensembl"/>
        </authorList>
    </citation>
    <scope>IDENTIFICATION</scope>
</reference>
<evidence type="ECO:0000256" key="1">
    <source>
        <dbReference type="SAM" id="Coils"/>
    </source>
</evidence>
<dbReference type="Proteomes" id="UP000314986">
    <property type="component" value="Unassembled WGS sequence"/>
</dbReference>
<dbReference type="InParanoid" id="A0A4W3JZL9"/>
<reference evidence="3" key="3">
    <citation type="journal article" date="2014" name="Nature">
        <title>Elephant shark genome provides unique insights into gnathostome evolution.</title>
        <authorList>
            <consortium name="International Elephant Shark Genome Sequencing Consortium"/>
            <person name="Venkatesh B."/>
            <person name="Lee A.P."/>
            <person name="Ravi V."/>
            <person name="Maurya A.K."/>
            <person name="Lian M.M."/>
            <person name="Swann J.B."/>
            <person name="Ohta Y."/>
            <person name="Flajnik M.F."/>
            <person name="Sutoh Y."/>
            <person name="Kasahara M."/>
            <person name="Hoon S."/>
            <person name="Gangu V."/>
            <person name="Roy S.W."/>
            <person name="Irimia M."/>
            <person name="Korzh V."/>
            <person name="Kondrychyn I."/>
            <person name="Lim Z.W."/>
            <person name="Tay B.H."/>
            <person name="Tohari S."/>
            <person name="Kong K.W."/>
            <person name="Ho S."/>
            <person name="Lorente-Galdos B."/>
            <person name="Quilez J."/>
            <person name="Marques-Bonet T."/>
            <person name="Raney B.J."/>
            <person name="Ingham P.W."/>
            <person name="Tay A."/>
            <person name="Hillier L.W."/>
            <person name="Minx P."/>
            <person name="Boehm T."/>
            <person name="Wilson R.K."/>
            <person name="Brenner S."/>
            <person name="Warren W.C."/>
        </authorList>
    </citation>
    <scope>NUCLEOTIDE SEQUENCE [LARGE SCALE GENOMIC DNA]</scope>
</reference>
<protein>
    <submittedName>
        <fullName evidence="2">Uncharacterized protein</fullName>
    </submittedName>
</protein>